<evidence type="ECO:0000313" key="2">
    <source>
        <dbReference type="Proteomes" id="UP000770717"/>
    </source>
</evidence>
<accession>A0A8J6EXD3</accession>
<dbReference type="AlphaFoldDB" id="A0A8J6EXD3"/>
<keyword evidence="2" id="KW-1185">Reference proteome</keyword>
<name>A0A8J6EXD3_ELECQ</name>
<sequence>MNAHLSGLSQVHSGESCGIGQRIGGFGQLQSNVYEGILSLMAENGLPSMAFTWQRTRNNQIIFTAIAKPVCHQITPIHNGANLLIAMY</sequence>
<evidence type="ECO:0000313" key="1">
    <source>
        <dbReference type="EMBL" id="KAG9477144.1"/>
    </source>
</evidence>
<dbReference type="EMBL" id="WNTK01000010">
    <property type="protein sequence ID" value="KAG9477144.1"/>
    <property type="molecule type" value="Genomic_DNA"/>
</dbReference>
<organism evidence="1 2">
    <name type="scientific">Eleutherodactylus coqui</name>
    <name type="common">Puerto Rican coqui</name>
    <dbReference type="NCBI Taxonomy" id="57060"/>
    <lineage>
        <taxon>Eukaryota</taxon>
        <taxon>Metazoa</taxon>
        <taxon>Chordata</taxon>
        <taxon>Craniata</taxon>
        <taxon>Vertebrata</taxon>
        <taxon>Euteleostomi</taxon>
        <taxon>Amphibia</taxon>
        <taxon>Batrachia</taxon>
        <taxon>Anura</taxon>
        <taxon>Neobatrachia</taxon>
        <taxon>Hyloidea</taxon>
        <taxon>Eleutherodactylidae</taxon>
        <taxon>Eleutherodactylinae</taxon>
        <taxon>Eleutherodactylus</taxon>
        <taxon>Eleutherodactylus</taxon>
    </lineage>
</organism>
<gene>
    <name evidence="1" type="ORF">GDO78_002509</name>
</gene>
<dbReference type="Proteomes" id="UP000770717">
    <property type="component" value="Unassembled WGS sequence"/>
</dbReference>
<proteinExistence type="predicted"/>
<reference evidence="1" key="1">
    <citation type="thesis" date="2020" institute="ProQuest LLC" country="789 East Eisenhower Parkway, Ann Arbor, MI, USA">
        <title>Comparative Genomics and Chromosome Evolution.</title>
        <authorList>
            <person name="Mudd A.B."/>
        </authorList>
    </citation>
    <scope>NUCLEOTIDE SEQUENCE</scope>
    <source>
        <strain evidence="1">HN-11 Male</strain>
        <tissue evidence="1">Kidney and liver</tissue>
    </source>
</reference>
<protein>
    <submittedName>
        <fullName evidence="1">Uncharacterized protein</fullName>
    </submittedName>
</protein>
<comment type="caution">
    <text evidence="1">The sequence shown here is derived from an EMBL/GenBank/DDBJ whole genome shotgun (WGS) entry which is preliminary data.</text>
</comment>